<evidence type="ECO:0000313" key="1">
    <source>
        <dbReference type="EMBL" id="APX14287.1"/>
    </source>
</evidence>
<dbReference type="EMBL" id="CP019317">
    <property type="protein sequence ID" value="APX14287.1"/>
    <property type="molecule type" value="Genomic_DNA"/>
</dbReference>
<keyword evidence="2" id="KW-1185">Reference proteome</keyword>
<name>A0A1P8N1U5_9RHOB</name>
<sequence>MNTDNDVLSGVVVPDGYTRRFSPAPHNFRYGLKTAGDPVRYGERSERFELRHGDCGGADCIEPRSRAEIQMTDEINPARIGQDTWYSYSFYNATVPSFTKDNSLRLVFGQWTVGRGNQPVFRFIQLGTDEGEFDACDPSICTETGAARGDLVVHLSDMANARAWSAEQNNGYICRLFDMGARRGGWVDITVNTNFGTGLDGFLRVWVDDTLMCNYSGPLVSEQSVRTAAFPHHRRGVFSSWNKRWEKATSGARQPNLIVYYDEFRAGLSHAETDVRTAIAVGSAPVD</sequence>
<accession>A0A1P8N1U5</accession>
<proteinExistence type="predicted"/>
<reference evidence="1 2" key="1">
    <citation type="submission" date="2017-01" db="EMBL/GenBank/DDBJ databases">
        <title>Complete genome of Tateyamaria omphalii DOK1-4 isolated from seawater in Dokdo.</title>
        <authorList>
            <person name="Kim J.H."/>
            <person name="Chi W.-J."/>
        </authorList>
    </citation>
    <scope>NUCLEOTIDE SEQUENCE [LARGE SCALE GENOMIC DNA]</scope>
    <source>
        <strain evidence="1 2">DOK1-4</strain>
        <plasmid evidence="1 2">pDOK1-4-5</plasmid>
    </source>
</reference>
<dbReference type="Gene3D" id="2.60.120.200">
    <property type="match status" value="1"/>
</dbReference>
<protein>
    <recommendedName>
        <fullName evidence="3">GH16 domain-containing protein</fullName>
    </recommendedName>
</protein>
<geneLocation type="plasmid" evidence="1 2">
    <name>pDOK1-4-5</name>
</geneLocation>
<dbReference type="Proteomes" id="UP000186336">
    <property type="component" value="Plasmid pDOK1-4-5"/>
</dbReference>
<organism evidence="1 2">
    <name type="scientific">Tateyamaria omphalii</name>
    <dbReference type="NCBI Taxonomy" id="299262"/>
    <lineage>
        <taxon>Bacteria</taxon>
        <taxon>Pseudomonadati</taxon>
        <taxon>Pseudomonadota</taxon>
        <taxon>Alphaproteobacteria</taxon>
        <taxon>Rhodobacterales</taxon>
        <taxon>Roseobacteraceae</taxon>
        <taxon>Tateyamaria</taxon>
    </lineage>
</organism>
<gene>
    <name evidence="1" type="ORF">BWR18_20780</name>
</gene>
<dbReference type="InterPro" id="IPR025975">
    <property type="entry name" value="Polysacc_lyase"/>
</dbReference>
<evidence type="ECO:0000313" key="2">
    <source>
        <dbReference type="Proteomes" id="UP000186336"/>
    </source>
</evidence>
<dbReference type="KEGG" id="tom:BWR18_20780"/>
<dbReference type="Pfam" id="PF14099">
    <property type="entry name" value="Polysacc_lyase"/>
    <property type="match status" value="1"/>
</dbReference>
<dbReference type="AlphaFoldDB" id="A0A1P8N1U5"/>
<evidence type="ECO:0008006" key="3">
    <source>
        <dbReference type="Google" id="ProtNLM"/>
    </source>
</evidence>
<keyword evidence="1" id="KW-0614">Plasmid</keyword>